<name>A0AAW0LU36_QUESU</name>
<sequence length="87" mass="10198">MEYAEVAKLEEEFWALKARILWLVEGDRNTSFYYTSALVCRRFNHILCMKDRCCHQSIPVRAVLSKRGMDIPFLCPMCNDALGFVLY</sequence>
<gene>
    <name evidence="1" type="ORF">CFP56_029376</name>
</gene>
<proteinExistence type="predicted"/>
<organism evidence="1 2">
    <name type="scientific">Quercus suber</name>
    <name type="common">Cork oak</name>
    <dbReference type="NCBI Taxonomy" id="58331"/>
    <lineage>
        <taxon>Eukaryota</taxon>
        <taxon>Viridiplantae</taxon>
        <taxon>Streptophyta</taxon>
        <taxon>Embryophyta</taxon>
        <taxon>Tracheophyta</taxon>
        <taxon>Spermatophyta</taxon>
        <taxon>Magnoliopsida</taxon>
        <taxon>eudicotyledons</taxon>
        <taxon>Gunneridae</taxon>
        <taxon>Pentapetalae</taxon>
        <taxon>rosids</taxon>
        <taxon>fabids</taxon>
        <taxon>Fagales</taxon>
        <taxon>Fagaceae</taxon>
        <taxon>Quercus</taxon>
    </lineage>
</organism>
<dbReference type="EMBL" id="PKMF04000048">
    <property type="protein sequence ID" value="KAK7855137.1"/>
    <property type="molecule type" value="Genomic_DNA"/>
</dbReference>
<evidence type="ECO:0000313" key="2">
    <source>
        <dbReference type="Proteomes" id="UP000237347"/>
    </source>
</evidence>
<reference evidence="1 2" key="1">
    <citation type="journal article" date="2018" name="Sci. Data">
        <title>The draft genome sequence of cork oak.</title>
        <authorList>
            <person name="Ramos A.M."/>
            <person name="Usie A."/>
            <person name="Barbosa P."/>
            <person name="Barros P.M."/>
            <person name="Capote T."/>
            <person name="Chaves I."/>
            <person name="Simoes F."/>
            <person name="Abreu I."/>
            <person name="Carrasquinho I."/>
            <person name="Faro C."/>
            <person name="Guimaraes J.B."/>
            <person name="Mendonca D."/>
            <person name="Nobrega F."/>
            <person name="Rodrigues L."/>
            <person name="Saibo N.J.M."/>
            <person name="Varela M.C."/>
            <person name="Egas C."/>
            <person name="Matos J."/>
            <person name="Miguel C.M."/>
            <person name="Oliveira M.M."/>
            <person name="Ricardo C.P."/>
            <person name="Goncalves S."/>
        </authorList>
    </citation>
    <scope>NUCLEOTIDE SEQUENCE [LARGE SCALE GENOMIC DNA]</scope>
    <source>
        <strain evidence="2">cv. HL8</strain>
    </source>
</reference>
<dbReference type="AlphaFoldDB" id="A0AAW0LU36"/>
<accession>A0AAW0LU36</accession>
<protein>
    <submittedName>
        <fullName evidence="1">Uncharacterized protein</fullName>
    </submittedName>
</protein>
<evidence type="ECO:0000313" key="1">
    <source>
        <dbReference type="EMBL" id="KAK7855137.1"/>
    </source>
</evidence>
<dbReference type="Proteomes" id="UP000237347">
    <property type="component" value="Unassembled WGS sequence"/>
</dbReference>
<comment type="caution">
    <text evidence="1">The sequence shown here is derived from an EMBL/GenBank/DDBJ whole genome shotgun (WGS) entry which is preliminary data.</text>
</comment>
<keyword evidence="2" id="KW-1185">Reference proteome</keyword>